<evidence type="ECO:0000256" key="3">
    <source>
        <dbReference type="ARBA" id="ARBA00023136"/>
    </source>
</evidence>
<dbReference type="SUPFAM" id="SSF56925">
    <property type="entry name" value="OMPA-like"/>
    <property type="match status" value="1"/>
</dbReference>
<dbReference type="InterPro" id="IPR051692">
    <property type="entry name" value="OMP-like"/>
</dbReference>
<reference evidence="8 9" key="1">
    <citation type="submission" date="2019-06" db="EMBL/GenBank/DDBJ databases">
        <title>Genomic Encyclopedia of Type Strains, Phase IV (KMG-V): Genome sequencing to study the core and pangenomes of soil and plant-associated prokaryotes.</title>
        <authorList>
            <person name="Whitman W."/>
        </authorList>
    </citation>
    <scope>NUCLEOTIDE SEQUENCE [LARGE SCALE GENOMIC DNA]</scope>
    <source>
        <strain evidence="8 9">BR 510</strain>
    </source>
</reference>
<name>A0A560EAY4_9BRAD</name>
<feature type="chain" id="PRO_5021902339" evidence="6">
    <location>
        <begin position="28"/>
        <end position="282"/>
    </location>
</feature>
<evidence type="ECO:0000256" key="1">
    <source>
        <dbReference type="ARBA" id="ARBA00004442"/>
    </source>
</evidence>
<comment type="subcellular location">
    <subcellularLocation>
        <location evidence="1">Cell outer membrane</location>
    </subcellularLocation>
</comment>
<comment type="similarity">
    <text evidence="5">Belongs to the Omp25/RopB family.</text>
</comment>
<keyword evidence="2 6" id="KW-0732">Signal</keyword>
<keyword evidence="9" id="KW-1185">Reference proteome</keyword>
<evidence type="ECO:0000256" key="6">
    <source>
        <dbReference type="SAM" id="SignalP"/>
    </source>
</evidence>
<comment type="caution">
    <text evidence="8">The sequence shown here is derived from an EMBL/GenBank/DDBJ whole genome shotgun (WGS) entry which is preliminary data.</text>
</comment>
<dbReference type="STRING" id="1803665.GCA_001641335_03715"/>
<organism evidence="8 9">
    <name type="scientific">Bradyrhizobium stylosanthis</name>
    <dbReference type="NCBI Taxonomy" id="1803665"/>
    <lineage>
        <taxon>Bacteria</taxon>
        <taxon>Pseudomonadati</taxon>
        <taxon>Pseudomonadota</taxon>
        <taxon>Alphaproteobacteria</taxon>
        <taxon>Hyphomicrobiales</taxon>
        <taxon>Nitrobacteraceae</taxon>
        <taxon>Bradyrhizobium</taxon>
    </lineage>
</organism>
<evidence type="ECO:0000256" key="5">
    <source>
        <dbReference type="ARBA" id="ARBA00038306"/>
    </source>
</evidence>
<sequence>MTSRGSDLLPAALALGLAALCATEATAGDIALKAPPAPLPVFSWTGFYAGVHAGYGTGDGNSARVDPGALPALFPGVNNLTSTASAPFTLGVDQSGWLGGLQAGYNWQTGNVVAGVEADVSAAGIGGRASGSYAFRPVFLVGDFDNYTGTVTVTQDIDYLGTLRGRLGYASNNWLLYATGGLAWAHVKASLDSTHLRLTNNFPMPGFPGVLNGHASASGYNIGYAVGGGGEWSFAPRWSLKAEYLYLNLGRQLSLSIPATGMPASDTELHTFRIGLNRQFAP</sequence>
<evidence type="ECO:0000313" key="8">
    <source>
        <dbReference type="EMBL" id="TWB06517.1"/>
    </source>
</evidence>
<keyword evidence="3" id="KW-0472">Membrane</keyword>
<dbReference type="PANTHER" id="PTHR34001:SF3">
    <property type="entry name" value="BLL7405 PROTEIN"/>
    <property type="match status" value="1"/>
</dbReference>
<feature type="signal peptide" evidence="6">
    <location>
        <begin position="1"/>
        <end position="27"/>
    </location>
</feature>
<dbReference type="GO" id="GO:0009279">
    <property type="term" value="C:cell outer membrane"/>
    <property type="evidence" value="ECO:0007669"/>
    <property type="project" value="UniProtKB-SubCell"/>
</dbReference>
<proteinExistence type="inferred from homology"/>
<dbReference type="AlphaFoldDB" id="A0A560EAY4"/>
<accession>A0A560EAY4</accession>
<gene>
    <name evidence="8" type="ORF">FBZ96_101329</name>
</gene>
<dbReference type="EMBL" id="VITK01000001">
    <property type="protein sequence ID" value="TWB06517.1"/>
    <property type="molecule type" value="Genomic_DNA"/>
</dbReference>
<evidence type="ECO:0000256" key="2">
    <source>
        <dbReference type="ARBA" id="ARBA00022729"/>
    </source>
</evidence>
<feature type="domain" description="Outer membrane protein beta-barrel" evidence="7">
    <location>
        <begin position="27"/>
        <end position="280"/>
    </location>
</feature>
<dbReference type="InterPro" id="IPR027385">
    <property type="entry name" value="Beta-barrel_OMP"/>
</dbReference>
<dbReference type="InterPro" id="IPR011250">
    <property type="entry name" value="OMP/PagP_B-barrel"/>
</dbReference>
<dbReference type="PANTHER" id="PTHR34001">
    <property type="entry name" value="BLL7405 PROTEIN"/>
    <property type="match status" value="1"/>
</dbReference>
<dbReference type="Gene3D" id="2.40.160.20">
    <property type="match status" value="1"/>
</dbReference>
<dbReference type="Pfam" id="PF13505">
    <property type="entry name" value="OMP_b-brl"/>
    <property type="match status" value="1"/>
</dbReference>
<dbReference type="Proteomes" id="UP000319949">
    <property type="component" value="Unassembled WGS sequence"/>
</dbReference>
<evidence type="ECO:0000259" key="7">
    <source>
        <dbReference type="Pfam" id="PF13505"/>
    </source>
</evidence>
<dbReference type="RefSeq" id="WP_186467149.1">
    <property type="nucleotide sequence ID" value="NZ_VITK01000001.1"/>
</dbReference>
<keyword evidence="4" id="KW-0998">Cell outer membrane</keyword>
<protein>
    <submittedName>
        <fullName evidence="8">Outer membrane immunogenic protein</fullName>
    </submittedName>
</protein>
<evidence type="ECO:0000256" key="4">
    <source>
        <dbReference type="ARBA" id="ARBA00023237"/>
    </source>
</evidence>
<evidence type="ECO:0000313" key="9">
    <source>
        <dbReference type="Proteomes" id="UP000319949"/>
    </source>
</evidence>